<sequence>MKLFVNDEEVTIHNGAKVLDVMRGYYMARNKKLPRKMPIVTDAYGNSVAPDGALSEGNHLYIKTKKQTHNENNNNITKANLRYCSAWNYTFDKLWHKPQSKSS</sequence>
<comment type="caution">
    <text evidence="1">The sequence shown here is derived from an EMBL/GenBank/DDBJ whole genome shotgun (WGS) entry which is preliminary data.</text>
</comment>
<organism evidence="1 2">
    <name type="scientific">Macellibacteroides fermentans</name>
    <dbReference type="NCBI Taxonomy" id="879969"/>
    <lineage>
        <taxon>Bacteria</taxon>
        <taxon>Pseudomonadati</taxon>
        <taxon>Bacteroidota</taxon>
        <taxon>Bacteroidia</taxon>
        <taxon>Bacteroidales</taxon>
        <taxon>Porphyromonadaceae</taxon>
        <taxon>Macellibacteroides</taxon>
    </lineage>
</organism>
<proteinExistence type="predicted"/>
<reference evidence="1 2" key="1">
    <citation type="submission" date="2020-07" db="EMBL/GenBank/DDBJ databases">
        <title>Genomic Encyclopedia of Type Strains, Phase IV (KMG-IV): sequencing the most valuable type-strain genomes for metagenomic binning, comparative biology and taxonomic classification.</title>
        <authorList>
            <person name="Goeker M."/>
        </authorList>
    </citation>
    <scope>NUCLEOTIDE SEQUENCE [LARGE SCALE GENOMIC DNA]</scope>
    <source>
        <strain evidence="1 2">DSM 23697</strain>
    </source>
</reference>
<protein>
    <submittedName>
        <fullName evidence="1">Uncharacterized protein</fullName>
    </submittedName>
</protein>
<dbReference type="EMBL" id="JACCCY010000002">
    <property type="protein sequence ID" value="NYI49246.1"/>
    <property type="molecule type" value="Genomic_DNA"/>
</dbReference>
<name>A0A8E1ZZ11_9PORP</name>
<evidence type="ECO:0000313" key="2">
    <source>
        <dbReference type="Proteomes" id="UP000574332"/>
    </source>
</evidence>
<dbReference type="AlphaFoldDB" id="A0A8E1ZZ11"/>
<gene>
    <name evidence="1" type="ORF">F5613_001324</name>
</gene>
<keyword evidence="2" id="KW-1185">Reference proteome</keyword>
<dbReference type="RefSeq" id="WP_179399152.1">
    <property type="nucleotide sequence ID" value="NZ_JACCCY010000002.1"/>
</dbReference>
<accession>A0A8E1ZZ11</accession>
<dbReference type="Proteomes" id="UP000574332">
    <property type="component" value="Unassembled WGS sequence"/>
</dbReference>
<evidence type="ECO:0000313" key="1">
    <source>
        <dbReference type="EMBL" id="NYI49246.1"/>
    </source>
</evidence>